<dbReference type="EC" id="2.7.8.13" evidence="8"/>
<evidence type="ECO:0000256" key="7">
    <source>
        <dbReference type="SAM" id="Phobius"/>
    </source>
</evidence>
<protein>
    <submittedName>
        <fullName evidence="8">Phospho-N-acetylmuramoyl-pentapeptide-transferase</fullName>
        <ecNumber evidence="8">2.7.8.13</ecNumber>
    </submittedName>
</protein>
<dbReference type="AlphaFoldDB" id="A0A644VEX7"/>
<feature type="transmembrane region" description="Helical" evidence="7">
    <location>
        <begin position="199"/>
        <end position="216"/>
    </location>
</feature>
<feature type="transmembrane region" description="Helical" evidence="7">
    <location>
        <begin position="149"/>
        <end position="168"/>
    </location>
</feature>
<dbReference type="PROSITE" id="PS01347">
    <property type="entry name" value="MRAY_1"/>
    <property type="match status" value="1"/>
</dbReference>
<feature type="transmembrane region" description="Helical" evidence="7">
    <location>
        <begin position="175"/>
        <end position="193"/>
    </location>
</feature>
<comment type="subcellular location">
    <subcellularLocation>
        <location evidence="1">Membrane</location>
        <topology evidence="1">Multi-pass membrane protein</topology>
    </subcellularLocation>
</comment>
<feature type="transmembrane region" description="Helical" evidence="7">
    <location>
        <begin position="299"/>
        <end position="320"/>
    </location>
</feature>
<name>A0A644VEX7_9ZZZZ</name>
<evidence type="ECO:0000313" key="8">
    <source>
        <dbReference type="EMBL" id="MPL89896.1"/>
    </source>
</evidence>
<dbReference type="PANTHER" id="PTHR22926:SF5">
    <property type="entry name" value="PHOSPHO-N-ACETYLMURAMOYL-PENTAPEPTIDE-TRANSFERASE HOMOLOG"/>
    <property type="match status" value="1"/>
</dbReference>
<keyword evidence="6 7" id="KW-0472">Membrane</keyword>
<dbReference type="InterPro" id="IPR018480">
    <property type="entry name" value="PNAcMuramoyl-5peptid_Trfase_CS"/>
</dbReference>
<proteinExistence type="inferred from homology"/>
<evidence type="ECO:0000256" key="1">
    <source>
        <dbReference type="ARBA" id="ARBA00004141"/>
    </source>
</evidence>
<comment type="similarity">
    <text evidence="2">Belongs to the glycosyltransferase 4 family. MraY subfamily.</text>
</comment>
<dbReference type="Pfam" id="PF00953">
    <property type="entry name" value="Glycos_transf_4"/>
    <property type="match status" value="1"/>
</dbReference>
<keyword evidence="5 7" id="KW-1133">Transmembrane helix</keyword>
<dbReference type="PANTHER" id="PTHR22926">
    <property type="entry name" value="PHOSPHO-N-ACETYLMURAMOYL-PENTAPEPTIDE-TRANSFERASE"/>
    <property type="match status" value="1"/>
</dbReference>
<organism evidence="8">
    <name type="scientific">bioreactor metagenome</name>
    <dbReference type="NCBI Taxonomy" id="1076179"/>
    <lineage>
        <taxon>unclassified sequences</taxon>
        <taxon>metagenomes</taxon>
        <taxon>ecological metagenomes</taxon>
    </lineage>
</organism>
<reference evidence="8" key="1">
    <citation type="submission" date="2019-08" db="EMBL/GenBank/DDBJ databases">
        <authorList>
            <person name="Kucharzyk K."/>
            <person name="Murdoch R.W."/>
            <person name="Higgins S."/>
            <person name="Loffler F."/>
        </authorList>
    </citation>
    <scope>NUCLEOTIDE SEQUENCE</scope>
</reference>
<feature type="transmembrane region" description="Helical" evidence="7">
    <location>
        <begin position="53"/>
        <end position="72"/>
    </location>
</feature>
<dbReference type="Pfam" id="PF10555">
    <property type="entry name" value="MraY_sig1"/>
    <property type="match status" value="1"/>
</dbReference>
<comment type="caution">
    <text evidence="8">The sequence shown here is derived from an EMBL/GenBank/DDBJ whole genome shotgun (WGS) entry which is preliminary data.</text>
</comment>
<dbReference type="EMBL" id="VSSQ01000290">
    <property type="protein sequence ID" value="MPL89896.1"/>
    <property type="molecule type" value="Genomic_DNA"/>
</dbReference>
<dbReference type="InterPro" id="IPR000715">
    <property type="entry name" value="Glycosyl_transferase_4"/>
</dbReference>
<feature type="transmembrane region" description="Helical" evidence="7">
    <location>
        <begin position="78"/>
        <end position="100"/>
    </location>
</feature>
<dbReference type="GO" id="GO:0044038">
    <property type="term" value="P:cell wall macromolecule biosynthetic process"/>
    <property type="evidence" value="ECO:0007669"/>
    <property type="project" value="TreeGrafter"/>
</dbReference>
<evidence type="ECO:0000256" key="6">
    <source>
        <dbReference type="ARBA" id="ARBA00023136"/>
    </source>
</evidence>
<feature type="transmembrane region" description="Helical" evidence="7">
    <location>
        <begin position="223"/>
        <end position="243"/>
    </location>
</feature>
<dbReference type="NCBIfam" id="TIGR00445">
    <property type="entry name" value="mraY"/>
    <property type="match status" value="1"/>
</dbReference>
<keyword evidence="3 8" id="KW-0808">Transferase</keyword>
<dbReference type="HAMAP" id="MF_00038">
    <property type="entry name" value="MraY"/>
    <property type="match status" value="1"/>
</dbReference>
<feature type="transmembrane region" description="Helical" evidence="7">
    <location>
        <begin position="112"/>
        <end position="129"/>
    </location>
</feature>
<evidence type="ECO:0000256" key="2">
    <source>
        <dbReference type="ARBA" id="ARBA00005583"/>
    </source>
</evidence>
<feature type="transmembrane region" description="Helical" evidence="7">
    <location>
        <begin position="6"/>
        <end position="27"/>
    </location>
</feature>
<dbReference type="InterPro" id="IPR003524">
    <property type="entry name" value="PNAcMuramoyl-5peptid_Trfase"/>
</dbReference>
<sequence>MDFKGFWALLTAFSVCAISGPFLIPILHKLHFGQSIRDCGPQEHLKKSGTPTMGGIMIIISIIIAALVWCKLTPQVTIALWLLVGHGVIGLIDDVIKVVFKRNLGLTSGQKLLMQIALAAVYLVYTGDVTTGKFSLWIPGFNTNVNLGIWYYLFVILLLVGTTNAVNLTDGLDGLVSWVTVPVTLAFSYIAFHSAQGDLGVFALIMTGSCLGFLLFNRHPAKIFMGDTGSLALGGGIAALALLTKTELLLVIIGGVYVIEALSVIMQVTYFKFTGGKRIFRMSPLHHHFELGGWKETKVVWMFSLVSMVLSVLGIILFILK</sequence>
<dbReference type="CDD" id="cd06852">
    <property type="entry name" value="GT_MraY"/>
    <property type="match status" value="1"/>
</dbReference>
<evidence type="ECO:0000256" key="5">
    <source>
        <dbReference type="ARBA" id="ARBA00022989"/>
    </source>
</evidence>
<dbReference type="GO" id="GO:0005886">
    <property type="term" value="C:plasma membrane"/>
    <property type="evidence" value="ECO:0007669"/>
    <property type="project" value="TreeGrafter"/>
</dbReference>
<accession>A0A644VEX7</accession>
<keyword evidence="4 7" id="KW-0812">Transmembrane</keyword>
<evidence type="ECO:0000256" key="3">
    <source>
        <dbReference type="ARBA" id="ARBA00022679"/>
    </source>
</evidence>
<dbReference type="GO" id="GO:0071555">
    <property type="term" value="P:cell wall organization"/>
    <property type="evidence" value="ECO:0007669"/>
    <property type="project" value="TreeGrafter"/>
</dbReference>
<evidence type="ECO:0000256" key="4">
    <source>
        <dbReference type="ARBA" id="ARBA00022692"/>
    </source>
</evidence>
<dbReference type="GO" id="GO:0008963">
    <property type="term" value="F:phospho-N-acetylmuramoyl-pentapeptide-transferase activity"/>
    <property type="evidence" value="ECO:0007669"/>
    <property type="project" value="InterPro"/>
</dbReference>
<gene>
    <name evidence="8" type="primary">mraY_13</name>
    <name evidence="8" type="ORF">SDC9_35938</name>
</gene>
<dbReference type="PROSITE" id="PS01348">
    <property type="entry name" value="MRAY_2"/>
    <property type="match status" value="1"/>
</dbReference>
<feature type="transmembrane region" description="Helical" evidence="7">
    <location>
        <begin position="249"/>
        <end position="271"/>
    </location>
</feature>